<evidence type="ECO:0000313" key="3">
    <source>
        <dbReference type="Proteomes" id="UP000799439"/>
    </source>
</evidence>
<sequence>MKLAVLLNPTWGYRIYMGSSTWSLDFILLILELEALRDLCWRRHWSTMLFRIVDLDKVALIVIDKYPLPPLLIPARTTHSRFFPKKHSFSYSYFYVGIPIGWKGRAGSSLSADVDLLPQYKRQYGWFNVNSDDYLHRGPAKGGLEGKLRTYLQSQGVQDEDWDFAYLCTAPRFLSYSFNPVSFWYIYDSRSQLVMMVLEVNNTFGERRMYLLKVGEGIGQEDGDATVAESNRFRDSWTKDFHVSPFNSRKGSYSLQAKNPRTSGDALKTAIDNTITLRSSKGGTKLVARVFSEGQALDPTTLTTLQLSRLVASWFWVGFLTFPRILYEAYRLFFKHKLHVWYRPEVLASSISRQATAEELRLEPVIRRFFQQQVEQYPSRMEVTYTPPADMGPPQVWKSINNSSSTTPLEECELRILSPAFYSRFVHYAHTAEALDREGRLTDEKNRTVAVEPPAVFDKCVRQRESSDFNGKSRKNDVVDEWRWKILRRLRCAPPAVSYGEAVAGTDSGVTVSDIRVRALSALDRYVRTSCEREDSEVYRRTVCKLFIAQRWAGGFTPLITAADWVLRLLLVAGAYRGSVLSVAGADSALGAIFAGFVGLVLGNAVHVWSFVKGS</sequence>
<organism evidence="2 3">
    <name type="scientific">Myriangium duriaei CBS 260.36</name>
    <dbReference type="NCBI Taxonomy" id="1168546"/>
    <lineage>
        <taxon>Eukaryota</taxon>
        <taxon>Fungi</taxon>
        <taxon>Dikarya</taxon>
        <taxon>Ascomycota</taxon>
        <taxon>Pezizomycotina</taxon>
        <taxon>Dothideomycetes</taxon>
        <taxon>Dothideomycetidae</taxon>
        <taxon>Myriangiales</taxon>
        <taxon>Myriangiaceae</taxon>
        <taxon>Myriangium</taxon>
    </lineage>
</organism>
<accession>A0A9P4IYW7</accession>
<name>A0A9P4IYW7_9PEZI</name>
<dbReference type="PANTHER" id="PTHR33973">
    <property type="entry name" value="OS07G0153300 PROTEIN"/>
    <property type="match status" value="1"/>
</dbReference>
<dbReference type="PANTHER" id="PTHR33973:SF4">
    <property type="entry name" value="OS07G0153300 PROTEIN"/>
    <property type="match status" value="1"/>
</dbReference>
<protein>
    <recommendedName>
        <fullName evidence="4">DUF1365 domain-containing protein</fullName>
    </recommendedName>
</protein>
<evidence type="ECO:0008006" key="4">
    <source>
        <dbReference type="Google" id="ProtNLM"/>
    </source>
</evidence>
<dbReference type="InterPro" id="IPR010775">
    <property type="entry name" value="DUF1365"/>
</dbReference>
<feature type="transmembrane region" description="Helical" evidence="1">
    <location>
        <begin position="555"/>
        <end position="576"/>
    </location>
</feature>
<keyword evidence="1" id="KW-0472">Membrane</keyword>
<gene>
    <name evidence="2" type="ORF">K461DRAFT_287825</name>
</gene>
<keyword evidence="3" id="KW-1185">Reference proteome</keyword>
<dbReference type="EMBL" id="ML996090">
    <property type="protein sequence ID" value="KAF2150235.1"/>
    <property type="molecule type" value="Genomic_DNA"/>
</dbReference>
<comment type="caution">
    <text evidence="2">The sequence shown here is derived from an EMBL/GenBank/DDBJ whole genome shotgun (WGS) entry which is preliminary data.</text>
</comment>
<keyword evidence="1" id="KW-0812">Transmembrane</keyword>
<keyword evidence="1" id="KW-1133">Transmembrane helix</keyword>
<dbReference type="OrthoDB" id="3340520at2759"/>
<evidence type="ECO:0000256" key="1">
    <source>
        <dbReference type="SAM" id="Phobius"/>
    </source>
</evidence>
<dbReference type="AlphaFoldDB" id="A0A9P4IYW7"/>
<dbReference type="Pfam" id="PF07103">
    <property type="entry name" value="DUF1365"/>
    <property type="match status" value="1"/>
</dbReference>
<reference evidence="2" key="1">
    <citation type="journal article" date="2020" name="Stud. Mycol.">
        <title>101 Dothideomycetes genomes: a test case for predicting lifestyles and emergence of pathogens.</title>
        <authorList>
            <person name="Haridas S."/>
            <person name="Albert R."/>
            <person name="Binder M."/>
            <person name="Bloem J."/>
            <person name="Labutti K."/>
            <person name="Salamov A."/>
            <person name="Andreopoulos B."/>
            <person name="Baker S."/>
            <person name="Barry K."/>
            <person name="Bills G."/>
            <person name="Bluhm B."/>
            <person name="Cannon C."/>
            <person name="Castanera R."/>
            <person name="Culley D."/>
            <person name="Daum C."/>
            <person name="Ezra D."/>
            <person name="Gonzalez J."/>
            <person name="Henrissat B."/>
            <person name="Kuo A."/>
            <person name="Liang C."/>
            <person name="Lipzen A."/>
            <person name="Lutzoni F."/>
            <person name="Magnuson J."/>
            <person name="Mondo S."/>
            <person name="Nolan M."/>
            <person name="Ohm R."/>
            <person name="Pangilinan J."/>
            <person name="Park H.-J."/>
            <person name="Ramirez L."/>
            <person name="Alfaro M."/>
            <person name="Sun H."/>
            <person name="Tritt A."/>
            <person name="Yoshinaga Y."/>
            <person name="Zwiers L.-H."/>
            <person name="Turgeon B."/>
            <person name="Goodwin S."/>
            <person name="Spatafora J."/>
            <person name="Crous P."/>
            <person name="Grigoriev I."/>
        </authorList>
    </citation>
    <scope>NUCLEOTIDE SEQUENCE</scope>
    <source>
        <strain evidence="2">CBS 260.36</strain>
    </source>
</reference>
<proteinExistence type="predicted"/>
<evidence type="ECO:0000313" key="2">
    <source>
        <dbReference type="EMBL" id="KAF2150235.1"/>
    </source>
</evidence>
<feature type="transmembrane region" description="Helical" evidence="1">
    <location>
        <begin position="588"/>
        <end position="612"/>
    </location>
</feature>
<feature type="transmembrane region" description="Helical" evidence="1">
    <location>
        <begin position="307"/>
        <end position="327"/>
    </location>
</feature>
<dbReference type="Proteomes" id="UP000799439">
    <property type="component" value="Unassembled WGS sequence"/>
</dbReference>